<evidence type="ECO:0000256" key="6">
    <source>
        <dbReference type="ARBA" id="ARBA00023145"/>
    </source>
</evidence>
<dbReference type="UniPathway" id="UPA00331">
    <property type="reaction ID" value="UER00451"/>
</dbReference>
<evidence type="ECO:0000256" key="9">
    <source>
        <dbReference type="ARBA" id="ARBA00023317"/>
    </source>
</evidence>
<keyword evidence="7 10" id="KW-0456">Lyase</keyword>
<dbReference type="Pfam" id="PF02675">
    <property type="entry name" value="AdoMet_dc"/>
    <property type="match status" value="1"/>
</dbReference>
<dbReference type="RefSeq" id="WP_076713052.1">
    <property type="nucleotide sequence ID" value="NZ_MOEN01000016.1"/>
</dbReference>
<feature type="chain" id="PRO_5023487310" description="S-adenosylmethionine decarboxylase beta chain" evidence="10">
    <location>
        <begin position="1"/>
        <end position="63"/>
    </location>
</feature>
<keyword evidence="9 10" id="KW-0670">Pyruvate</keyword>
<reference evidence="11 12" key="1">
    <citation type="submission" date="2016-10" db="EMBL/GenBank/DDBJ databases">
        <title>Genome sequence of a sulfur-reducing bacterium Desulfurobacterium indicum K6013.</title>
        <authorList>
            <person name="Cao J."/>
            <person name="Shao Z."/>
            <person name="Alain K."/>
            <person name="Jebbar M."/>
        </authorList>
    </citation>
    <scope>NUCLEOTIDE SEQUENCE [LARGE SCALE GENOMIC DNA]</scope>
    <source>
        <strain evidence="11 12">K6013</strain>
    </source>
</reference>
<dbReference type="GO" id="GO:0008295">
    <property type="term" value="P:spermidine biosynthetic process"/>
    <property type="evidence" value="ECO:0007669"/>
    <property type="project" value="UniProtKB-UniRule"/>
</dbReference>
<proteinExistence type="inferred from homology"/>
<keyword evidence="2 10" id="KW-0210">Decarboxylase</keyword>
<evidence type="ECO:0000256" key="10">
    <source>
        <dbReference type="HAMAP-Rule" id="MF_00464"/>
    </source>
</evidence>
<feature type="chain" id="PRO_5023487311" description="S-adenosylmethionine decarboxylase alpha chain" evidence="10">
    <location>
        <begin position="64"/>
        <end position="132"/>
    </location>
</feature>
<evidence type="ECO:0000256" key="2">
    <source>
        <dbReference type="ARBA" id="ARBA00022793"/>
    </source>
</evidence>
<dbReference type="AlphaFoldDB" id="A0A1R1ML24"/>
<evidence type="ECO:0000256" key="3">
    <source>
        <dbReference type="ARBA" id="ARBA00022813"/>
    </source>
</evidence>
<dbReference type="Gene3D" id="3.30.160.750">
    <property type="match status" value="1"/>
</dbReference>
<feature type="active site" description="Proton acceptor; for processing activity" evidence="10">
    <location>
        <position position="69"/>
    </location>
</feature>
<dbReference type="InterPro" id="IPR016067">
    <property type="entry name" value="S-AdoMet_deCO2ase_core"/>
</dbReference>
<dbReference type="STRING" id="1914305.BLW93_05220"/>
<evidence type="ECO:0000313" key="12">
    <source>
        <dbReference type="Proteomes" id="UP000187408"/>
    </source>
</evidence>
<dbReference type="Proteomes" id="UP000187408">
    <property type="component" value="Unassembled WGS sequence"/>
</dbReference>
<protein>
    <recommendedName>
        <fullName evidence="10">S-adenosylmethionine decarboxylase proenzyme</fullName>
        <shortName evidence="10">AdoMetDC</shortName>
        <shortName evidence="10">SAMDC</shortName>
        <ecNumber evidence="10">4.1.1.50</ecNumber>
    </recommendedName>
    <component>
        <recommendedName>
            <fullName evidence="10">S-adenosylmethionine decarboxylase beta chain</fullName>
        </recommendedName>
    </component>
    <component>
        <recommendedName>
            <fullName evidence="10">S-adenosylmethionine decarboxylase alpha chain</fullName>
        </recommendedName>
    </component>
</protein>
<dbReference type="PANTHER" id="PTHR33866:SF2">
    <property type="entry name" value="S-ADENOSYLMETHIONINE DECARBOXYLASE PROENZYME"/>
    <property type="match status" value="1"/>
</dbReference>
<keyword evidence="8 10" id="KW-0704">Schiff base</keyword>
<evidence type="ECO:0000256" key="7">
    <source>
        <dbReference type="ARBA" id="ARBA00023239"/>
    </source>
</evidence>
<keyword evidence="4 10" id="KW-0745">Spermidine biosynthesis</keyword>
<dbReference type="GO" id="GO:0005829">
    <property type="term" value="C:cytosol"/>
    <property type="evidence" value="ECO:0007669"/>
    <property type="project" value="TreeGrafter"/>
</dbReference>
<dbReference type="EC" id="4.1.1.50" evidence="10"/>
<comment type="similarity">
    <text evidence="10">Belongs to the prokaryotic AdoMetDC family. Type 1 subfamily.</text>
</comment>
<evidence type="ECO:0000256" key="5">
    <source>
        <dbReference type="ARBA" id="ARBA00023115"/>
    </source>
</evidence>
<dbReference type="PANTHER" id="PTHR33866">
    <property type="entry name" value="S-ADENOSYLMETHIONINE DECARBOXYLASE PROENZYME"/>
    <property type="match status" value="1"/>
</dbReference>
<dbReference type="Gene3D" id="3.30.360.110">
    <property type="entry name" value="S-adenosylmethionine decarboxylase domain"/>
    <property type="match status" value="1"/>
</dbReference>
<dbReference type="EMBL" id="MOEN01000016">
    <property type="protein sequence ID" value="OMH40463.1"/>
    <property type="molecule type" value="Genomic_DNA"/>
</dbReference>
<keyword evidence="12" id="KW-1185">Reference proteome</keyword>
<keyword evidence="1 10" id="KW-0949">S-adenosyl-L-methionine</keyword>
<feature type="modified residue" description="Pyruvic acid (Ser); by autocatalysis" evidence="10">
    <location>
        <position position="64"/>
    </location>
</feature>
<evidence type="ECO:0000256" key="1">
    <source>
        <dbReference type="ARBA" id="ARBA00022691"/>
    </source>
</evidence>
<comment type="catalytic activity">
    <reaction evidence="10">
        <text>S-adenosyl-L-methionine + H(+) = S-adenosyl 3-(methylsulfanyl)propylamine + CO2</text>
        <dbReference type="Rhea" id="RHEA:15981"/>
        <dbReference type="ChEBI" id="CHEBI:15378"/>
        <dbReference type="ChEBI" id="CHEBI:16526"/>
        <dbReference type="ChEBI" id="CHEBI:57443"/>
        <dbReference type="ChEBI" id="CHEBI:59789"/>
        <dbReference type="EC" id="4.1.1.50"/>
    </reaction>
</comment>
<evidence type="ECO:0000313" key="11">
    <source>
        <dbReference type="EMBL" id="OMH40463.1"/>
    </source>
</evidence>
<dbReference type="InterPro" id="IPR042286">
    <property type="entry name" value="AdoMetDC_C"/>
</dbReference>
<sequence length="132" mass="14782">MAKTLGVHIVADLYGCDPEILKSADRMAEIFEGAVREAKLNKLSSHFHQFYPYGATGVIVISESHLSFHTWPEHGYVAIDVYTCGAHELAFKAFDYIVDKLNPSRVEKDVHFRGVIDESEEVEFASAYSVEA</sequence>
<accession>A0A1R1ML24</accession>
<comment type="PTM">
    <text evidence="10">Is synthesized initially as an inactive proenzyme. Formation of the active enzyme involves a self-maturation process in which the active site pyruvoyl group is generated from an internal serine residue via an autocatalytic post-translational modification. Two non-identical subunits are generated from the proenzyme in this reaction, and the pyruvate is formed at the N-terminus of the alpha chain, which is derived from the carboxyl end of the proenzyme. The post-translation cleavage follows an unusual pathway, termed non-hydrolytic serinolysis, in which the side chain hydroxyl group of the serine supplies its oxygen atom to form the C-terminus of the beta chain, while the remainder of the serine residue undergoes an oxidative deamination to produce ammonia and the pyruvoyl group blocking the N-terminus of the alpha chain.</text>
</comment>
<comment type="subunit">
    <text evidence="10">Heterotetramer of two alpha and two beta chains arranged as a dimer of alpha/beta heterodimers.</text>
</comment>
<dbReference type="HAMAP" id="MF_00464">
    <property type="entry name" value="AdoMetDC_1"/>
    <property type="match status" value="1"/>
</dbReference>
<keyword evidence="6 10" id="KW-0865">Zymogen</keyword>
<dbReference type="SUPFAM" id="SSF56276">
    <property type="entry name" value="S-adenosylmethionine decarboxylase"/>
    <property type="match status" value="1"/>
</dbReference>
<evidence type="ECO:0000256" key="4">
    <source>
        <dbReference type="ARBA" id="ARBA00023066"/>
    </source>
</evidence>
<gene>
    <name evidence="10" type="primary">speH</name>
    <name evidence="11" type="ORF">BLW93_05220</name>
</gene>
<comment type="cofactor">
    <cofactor evidence="10">
        <name>pyruvate</name>
        <dbReference type="ChEBI" id="CHEBI:15361"/>
    </cofactor>
    <text evidence="10">Binds 1 pyruvoyl group covalently per subunit.</text>
</comment>
<dbReference type="GO" id="GO:0004014">
    <property type="term" value="F:adenosylmethionine decarboxylase activity"/>
    <property type="evidence" value="ECO:0007669"/>
    <property type="project" value="UniProtKB-UniRule"/>
</dbReference>
<feature type="site" description="Cleavage (non-hydrolytic); by autolysis" evidence="10">
    <location>
        <begin position="63"/>
        <end position="64"/>
    </location>
</feature>
<dbReference type="OrthoDB" id="5290709at2"/>
<dbReference type="NCBIfam" id="TIGR03330">
    <property type="entry name" value="SAM_DCase_Bsu"/>
    <property type="match status" value="1"/>
</dbReference>
<comment type="pathway">
    <text evidence="10">Amine and polyamine biosynthesis; S-adenosylmethioninamine biosynthesis; S-adenosylmethioninamine from S-adenosyl-L-methionine: step 1/1.</text>
</comment>
<dbReference type="InterPro" id="IPR042284">
    <property type="entry name" value="AdoMetDC_N"/>
</dbReference>
<organism evidence="11 12">
    <name type="scientific">Desulfurobacterium indicum</name>
    <dbReference type="NCBI Taxonomy" id="1914305"/>
    <lineage>
        <taxon>Bacteria</taxon>
        <taxon>Pseudomonadati</taxon>
        <taxon>Aquificota</taxon>
        <taxon>Aquificia</taxon>
        <taxon>Desulfurobacteriales</taxon>
        <taxon>Desulfurobacteriaceae</taxon>
        <taxon>Desulfurobacterium</taxon>
    </lineage>
</organism>
<comment type="caution">
    <text evidence="11">The sequence shown here is derived from an EMBL/GenBank/DDBJ whole genome shotgun (WGS) entry which is preliminary data.</text>
</comment>
<feature type="active site" description="Proton donor; for catalytic activity" evidence="10">
    <location>
        <position position="84"/>
    </location>
</feature>
<dbReference type="InterPro" id="IPR017716">
    <property type="entry name" value="S-AdoMet_deCOase_pro-enz"/>
</dbReference>
<comment type="function">
    <text evidence="10">Catalyzes the decarboxylation of S-adenosylmethionine to S-adenosylmethioninamine (dcAdoMet), the propylamine donor required for the synthesis of the polyamines spermine and spermidine from the diamine putrescine.</text>
</comment>
<dbReference type="InterPro" id="IPR003826">
    <property type="entry name" value="AdoMetDC_fam_prok"/>
</dbReference>
<evidence type="ECO:0000256" key="8">
    <source>
        <dbReference type="ARBA" id="ARBA00023270"/>
    </source>
</evidence>
<keyword evidence="5 10" id="KW-0620">Polyamine biosynthesis</keyword>
<keyword evidence="3 10" id="KW-0068">Autocatalytic cleavage</keyword>
<name>A0A1R1ML24_9BACT</name>
<feature type="active site" description="Schiff-base intermediate with substrate; via pyruvic acid" evidence="10">
    <location>
        <position position="64"/>
    </location>
</feature>